<accession>A0ABR0JVP5</accession>
<organism evidence="1 2">
    <name type="scientific">Lithohypha guttulata</name>
    <dbReference type="NCBI Taxonomy" id="1690604"/>
    <lineage>
        <taxon>Eukaryota</taxon>
        <taxon>Fungi</taxon>
        <taxon>Dikarya</taxon>
        <taxon>Ascomycota</taxon>
        <taxon>Pezizomycotina</taxon>
        <taxon>Eurotiomycetes</taxon>
        <taxon>Chaetothyriomycetidae</taxon>
        <taxon>Chaetothyriales</taxon>
        <taxon>Trichomeriaceae</taxon>
        <taxon>Lithohypha</taxon>
    </lineage>
</organism>
<dbReference type="Proteomes" id="UP001345013">
    <property type="component" value="Unassembled WGS sequence"/>
</dbReference>
<name>A0ABR0JVP5_9EURO</name>
<dbReference type="EMBL" id="JAVRRG010000247">
    <property type="protein sequence ID" value="KAK5075781.1"/>
    <property type="molecule type" value="Genomic_DNA"/>
</dbReference>
<protein>
    <submittedName>
        <fullName evidence="1">Uncharacterized protein</fullName>
    </submittedName>
</protein>
<proteinExistence type="predicted"/>
<sequence length="148" mass="16534">MDRVPCENIVAATDVPESFLQLFGQHGLSVAAELGILSLDATAGRRMVQMQETEAQRWQWDCRRTVSAPASIEYGSRSGQSAYLVAHESAAESHADDQDPVLDVQFTEWFGGEYNESLEDDYGDDFEEDELEDCLIDIASRWRASDGH</sequence>
<evidence type="ECO:0000313" key="1">
    <source>
        <dbReference type="EMBL" id="KAK5075781.1"/>
    </source>
</evidence>
<reference evidence="1 2" key="1">
    <citation type="submission" date="2023-08" db="EMBL/GenBank/DDBJ databases">
        <title>Black Yeasts Isolated from many extreme environments.</title>
        <authorList>
            <person name="Coleine C."/>
            <person name="Stajich J.E."/>
            <person name="Selbmann L."/>
        </authorList>
    </citation>
    <scope>NUCLEOTIDE SEQUENCE [LARGE SCALE GENOMIC DNA]</scope>
    <source>
        <strain evidence="1 2">CCFEE 5885</strain>
    </source>
</reference>
<comment type="caution">
    <text evidence="1">The sequence shown here is derived from an EMBL/GenBank/DDBJ whole genome shotgun (WGS) entry which is preliminary data.</text>
</comment>
<gene>
    <name evidence="1" type="ORF">LTR24_009898</name>
</gene>
<evidence type="ECO:0000313" key="2">
    <source>
        <dbReference type="Proteomes" id="UP001345013"/>
    </source>
</evidence>
<keyword evidence="2" id="KW-1185">Reference proteome</keyword>